<dbReference type="GO" id="GO:0015386">
    <property type="term" value="F:potassium:proton antiporter activity"/>
    <property type="evidence" value="ECO:0007669"/>
    <property type="project" value="TreeGrafter"/>
</dbReference>
<dbReference type="PANTHER" id="PTHR37958:SF1">
    <property type="entry name" value="SODIUM-POTASSIUM_PROTON ANTIPORTER CHAA"/>
    <property type="match status" value="1"/>
</dbReference>
<dbReference type="GO" id="GO:0015385">
    <property type="term" value="F:sodium:proton antiporter activity"/>
    <property type="evidence" value="ECO:0007669"/>
    <property type="project" value="TreeGrafter"/>
</dbReference>
<proteinExistence type="predicted"/>
<feature type="transmembrane region" description="Helical" evidence="1">
    <location>
        <begin position="15"/>
        <end position="35"/>
    </location>
</feature>
<reference evidence="2 3" key="1">
    <citation type="submission" date="2018-12" db="EMBL/GenBank/DDBJ databases">
        <authorList>
            <consortium name="Pathogen Informatics"/>
        </authorList>
    </citation>
    <scope>NUCLEOTIDE SEQUENCE [LARGE SCALE GENOMIC DNA]</scope>
    <source>
        <strain evidence="2 3">NCTC10047</strain>
    </source>
</reference>
<dbReference type="GO" id="GO:0005886">
    <property type="term" value="C:plasma membrane"/>
    <property type="evidence" value="ECO:0007669"/>
    <property type="project" value="TreeGrafter"/>
</dbReference>
<gene>
    <name evidence="2" type="primary">chaA_2</name>
    <name evidence="2" type="ORF">NCTC10047_02685</name>
</gene>
<name>A0A447R397_SALER</name>
<organism evidence="2 3">
    <name type="scientific">Salmonella enterica subsp. arizonae</name>
    <dbReference type="NCBI Taxonomy" id="59203"/>
    <lineage>
        <taxon>Bacteria</taxon>
        <taxon>Pseudomonadati</taxon>
        <taxon>Pseudomonadota</taxon>
        <taxon>Gammaproteobacteria</taxon>
        <taxon>Enterobacterales</taxon>
        <taxon>Enterobacteriaceae</taxon>
        <taxon>Salmonella</taxon>
    </lineage>
</organism>
<keyword evidence="1" id="KW-0812">Transmembrane</keyword>
<dbReference type="AlphaFoldDB" id="A0A447R397"/>
<sequence length="126" mass="14229">MATGDAAPTLMRDTLYSIIMIVTGGLVGFSLLLGGRKFATQYMNLFGISSILSRCFRWRLLCWFSNGIAASQFLYRSGIIGRVNFRRDVRRILLIQTKTHQSLFIYEHEDEGDDGNPHHGKTLSAQ</sequence>
<dbReference type="PANTHER" id="PTHR37958">
    <property type="entry name" value="SODIUM-POTASSIUM/PROTON ANTIPORTER CHAA"/>
    <property type="match status" value="1"/>
</dbReference>
<keyword evidence="1" id="KW-1133">Transmembrane helix</keyword>
<accession>A0A447R397</accession>
<evidence type="ECO:0000313" key="3">
    <source>
        <dbReference type="Proteomes" id="UP000275676"/>
    </source>
</evidence>
<evidence type="ECO:0000313" key="2">
    <source>
        <dbReference type="EMBL" id="VEA76790.1"/>
    </source>
</evidence>
<keyword evidence="1" id="KW-0472">Membrane</keyword>
<evidence type="ECO:0000256" key="1">
    <source>
        <dbReference type="SAM" id="Phobius"/>
    </source>
</evidence>
<dbReference type="EMBL" id="LR134156">
    <property type="protein sequence ID" value="VEA76790.1"/>
    <property type="molecule type" value="Genomic_DNA"/>
</dbReference>
<protein>
    <submittedName>
        <fullName evidence="2">Calcium/proton antiporter</fullName>
    </submittedName>
</protein>
<dbReference type="Proteomes" id="UP000275676">
    <property type="component" value="Chromosome"/>
</dbReference>
<dbReference type="InterPro" id="IPR052946">
    <property type="entry name" value="Alkaline_pH_Ca-Antiporter"/>
</dbReference>